<dbReference type="GO" id="GO:0005975">
    <property type="term" value="P:carbohydrate metabolic process"/>
    <property type="evidence" value="ECO:0007669"/>
    <property type="project" value="InterPro"/>
</dbReference>
<dbReference type="GO" id="GO:0004553">
    <property type="term" value="F:hydrolase activity, hydrolyzing O-glycosyl compounds"/>
    <property type="evidence" value="ECO:0007669"/>
    <property type="project" value="InterPro"/>
</dbReference>
<evidence type="ECO:0000259" key="2">
    <source>
        <dbReference type="PROSITE" id="PS51762"/>
    </source>
</evidence>
<evidence type="ECO:0000313" key="3">
    <source>
        <dbReference type="EMBL" id="SPP77311.1"/>
    </source>
</evidence>
<evidence type="ECO:0000313" key="4">
    <source>
        <dbReference type="Proteomes" id="UP000268350"/>
    </source>
</evidence>
<dbReference type="Proteomes" id="UP000268350">
    <property type="component" value="Unassembled WGS sequence"/>
</dbReference>
<dbReference type="AlphaFoldDB" id="A0A3B0JX59"/>
<feature type="signal peptide" evidence="1">
    <location>
        <begin position="1"/>
        <end position="17"/>
    </location>
</feature>
<dbReference type="EMBL" id="OUUW01000002">
    <property type="protein sequence ID" value="SPP77311.1"/>
    <property type="molecule type" value="Genomic_DNA"/>
</dbReference>
<dbReference type="InterPro" id="IPR050546">
    <property type="entry name" value="Glycosyl_Hydrlase_16"/>
</dbReference>
<evidence type="ECO:0000256" key="1">
    <source>
        <dbReference type="SAM" id="SignalP"/>
    </source>
</evidence>
<dbReference type="OrthoDB" id="4781at2759"/>
<dbReference type="InterPro" id="IPR013320">
    <property type="entry name" value="ConA-like_dom_sf"/>
</dbReference>
<reference evidence="4" key="1">
    <citation type="submission" date="2018-01" db="EMBL/GenBank/DDBJ databases">
        <authorList>
            <person name="Alioto T."/>
            <person name="Alioto T."/>
        </authorList>
    </citation>
    <scope>NUCLEOTIDE SEQUENCE [LARGE SCALE GENOMIC DNA]</scope>
</reference>
<keyword evidence="4" id="KW-1185">Reference proteome</keyword>
<dbReference type="OMA" id="MCHIELA"/>
<dbReference type="Pfam" id="PF00722">
    <property type="entry name" value="Glyco_hydro_16"/>
    <property type="match status" value="1"/>
</dbReference>
<gene>
    <name evidence="3" type="ORF">DGUA_6G007981</name>
</gene>
<dbReference type="InterPro" id="IPR000757">
    <property type="entry name" value="Beta-glucanase-like"/>
</dbReference>
<keyword evidence="1" id="KW-0732">Signal</keyword>
<dbReference type="STRING" id="7266.A0A3B0JX59"/>
<protein>
    <submittedName>
        <fullName evidence="3">Blast:Gram-negative bacteria-binding protein 2</fullName>
    </submittedName>
</protein>
<sequence>MQLCLLLLSLAVCCVFGLRDFQIRPQLNYTKNEWFWLSLPEDQRIRSVFFFTDYGANKDAAFYYRVYPNSGHLWAIKEYLNDTLQVSVIVETHQKEIFSRTFKISAGEGGTRGTCGVQRVKTTPPRPWSCETLKLPKKFCIQSNSLINDEPCECGERLIFREQFEDESWRNNWRHLEQSQLPSPNYEGVAFVDHPHNLYVKDNALHLQVTPSNYSKSNPFYIQNCTDQTKDKQSCGSKKPNNNFRKFWPPYNSASIKSIATFKYCRIEIEAKMPIGDWLFPVLSLKSDMGRAIRVAIVRGNEQLQDSAGTDIGGKTLFAGAVVYGNKHEAMQHISIGKHFGEDFHNYTAIWKESSITFKVDGRIYAKITDNNILAQLSESMCHIELATTVGGEYNFPDSRILSDQKPFRNQHGSLAGGLRKASKKWKHPKLVIRSIRVYSISDYDDYNI</sequence>
<accession>A0A3B0JX59</accession>
<feature type="domain" description="GH16" evidence="2">
    <location>
        <begin position="176"/>
        <end position="444"/>
    </location>
</feature>
<proteinExistence type="predicted"/>
<dbReference type="PANTHER" id="PTHR10963:SF60">
    <property type="entry name" value="GRAM-NEGATIVE BACTERIA-BINDING PROTEIN 1-RELATED"/>
    <property type="match status" value="1"/>
</dbReference>
<dbReference type="Gene3D" id="2.60.120.200">
    <property type="match status" value="1"/>
</dbReference>
<feature type="chain" id="PRO_5017293924" evidence="1">
    <location>
        <begin position="18"/>
        <end position="449"/>
    </location>
</feature>
<dbReference type="PANTHER" id="PTHR10963">
    <property type="entry name" value="GLYCOSYL HYDROLASE-RELATED"/>
    <property type="match status" value="1"/>
</dbReference>
<organism evidence="3 4">
    <name type="scientific">Drosophila guanche</name>
    <name type="common">Fruit fly</name>
    <dbReference type="NCBI Taxonomy" id="7266"/>
    <lineage>
        <taxon>Eukaryota</taxon>
        <taxon>Metazoa</taxon>
        <taxon>Ecdysozoa</taxon>
        <taxon>Arthropoda</taxon>
        <taxon>Hexapoda</taxon>
        <taxon>Insecta</taxon>
        <taxon>Pterygota</taxon>
        <taxon>Neoptera</taxon>
        <taxon>Endopterygota</taxon>
        <taxon>Diptera</taxon>
        <taxon>Brachycera</taxon>
        <taxon>Muscomorpha</taxon>
        <taxon>Ephydroidea</taxon>
        <taxon>Drosophilidae</taxon>
        <taxon>Drosophila</taxon>
        <taxon>Sophophora</taxon>
    </lineage>
</organism>
<dbReference type="PROSITE" id="PS51762">
    <property type="entry name" value="GH16_2"/>
    <property type="match status" value="1"/>
</dbReference>
<name>A0A3B0JX59_DROGU</name>
<dbReference type="SUPFAM" id="SSF49899">
    <property type="entry name" value="Concanavalin A-like lectins/glucanases"/>
    <property type="match status" value="1"/>
</dbReference>